<dbReference type="EMBL" id="JBHSMA010000003">
    <property type="protein sequence ID" value="MFC5409965.1"/>
    <property type="molecule type" value="Genomic_DNA"/>
</dbReference>
<organism evidence="2 3">
    <name type="scientific">Larkinella bovis</name>
    <dbReference type="NCBI Taxonomy" id="683041"/>
    <lineage>
        <taxon>Bacteria</taxon>
        <taxon>Pseudomonadati</taxon>
        <taxon>Bacteroidota</taxon>
        <taxon>Cytophagia</taxon>
        <taxon>Cytophagales</taxon>
        <taxon>Spirosomataceae</taxon>
        <taxon>Larkinella</taxon>
    </lineage>
</organism>
<evidence type="ECO:0000313" key="3">
    <source>
        <dbReference type="Proteomes" id="UP001596106"/>
    </source>
</evidence>
<gene>
    <name evidence="2" type="ORF">ACFPMF_11645</name>
</gene>
<protein>
    <submittedName>
        <fullName evidence="2">Uncharacterized protein</fullName>
    </submittedName>
</protein>
<comment type="caution">
    <text evidence="2">The sequence shown here is derived from an EMBL/GenBank/DDBJ whole genome shotgun (WGS) entry which is preliminary data.</text>
</comment>
<dbReference type="Proteomes" id="UP001596106">
    <property type="component" value="Unassembled WGS sequence"/>
</dbReference>
<keyword evidence="1" id="KW-0472">Membrane</keyword>
<keyword evidence="3" id="KW-1185">Reference proteome</keyword>
<dbReference type="RefSeq" id="WP_379844777.1">
    <property type="nucleotide sequence ID" value="NZ_JBHSMA010000003.1"/>
</dbReference>
<proteinExistence type="predicted"/>
<keyword evidence="1" id="KW-1133">Transmembrane helix</keyword>
<feature type="transmembrane region" description="Helical" evidence="1">
    <location>
        <begin position="12"/>
        <end position="32"/>
    </location>
</feature>
<accession>A0ABW0IBR4</accession>
<reference evidence="3" key="1">
    <citation type="journal article" date="2019" name="Int. J. Syst. Evol. Microbiol.">
        <title>The Global Catalogue of Microorganisms (GCM) 10K type strain sequencing project: providing services to taxonomists for standard genome sequencing and annotation.</title>
        <authorList>
            <consortium name="The Broad Institute Genomics Platform"/>
            <consortium name="The Broad Institute Genome Sequencing Center for Infectious Disease"/>
            <person name="Wu L."/>
            <person name="Ma J."/>
        </authorList>
    </citation>
    <scope>NUCLEOTIDE SEQUENCE [LARGE SCALE GENOMIC DNA]</scope>
    <source>
        <strain evidence="3">CCUG 55250</strain>
    </source>
</reference>
<feature type="transmembrane region" description="Helical" evidence="1">
    <location>
        <begin position="105"/>
        <end position="122"/>
    </location>
</feature>
<keyword evidence="1" id="KW-0812">Transmembrane</keyword>
<name>A0ABW0IBR4_9BACT</name>
<sequence length="125" mass="14074">MKQQQRKDLIRLMSLFLSGLLLLVASGGPAWLPVEKLSARPTVQTPKSEKKADPDRQVVVQATSFDAVVTPALSFGFSQTVYLLPPPVLFFVLKQTVIPRFFEIPYFYFSFLCYVFGHHIAINAP</sequence>
<evidence type="ECO:0000256" key="1">
    <source>
        <dbReference type="SAM" id="Phobius"/>
    </source>
</evidence>
<evidence type="ECO:0000313" key="2">
    <source>
        <dbReference type="EMBL" id="MFC5409965.1"/>
    </source>
</evidence>
<feature type="transmembrane region" description="Helical" evidence="1">
    <location>
        <begin position="72"/>
        <end position="93"/>
    </location>
</feature>